<accession>A0A4S3K316</accession>
<keyword evidence="5" id="KW-0444">Lipid biosynthesis</keyword>
<comment type="caution">
    <text evidence="13">The sequence shown here is derived from an EMBL/GenBank/DDBJ whole genome shotgun (WGS) entry which is preliminary data.</text>
</comment>
<dbReference type="RefSeq" id="WP_133882286.1">
    <property type="nucleotide sequence ID" value="NZ_MWIN01000018.1"/>
</dbReference>
<dbReference type="PANTHER" id="PTHR31650">
    <property type="entry name" value="O-ACYLTRANSFERASE (WSD1-LIKE) FAMILY PROTEIN"/>
    <property type="match status" value="1"/>
</dbReference>
<keyword evidence="7" id="KW-0319">Glycerol metabolism</keyword>
<comment type="pathway">
    <text evidence="2">Lipid metabolism.</text>
</comment>
<comment type="similarity">
    <text evidence="3">Belongs to the long-chain O-acyltransferase family.</text>
</comment>
<dbReference type="GO" id="GO:0001666">
    <property type="term" value="P:response to hypoxia"/>
    <property type="evidence" value="ECO:0007669"/>
    <property type="project" value="TreeGrafter"/>
</dbReference>
<dbReference type="InterPro" id="IPR023213">
    <property type="entry name" value="CAT-like_dom_sf"/>
</dbReference>
<dbReference type="InterPro" id="IPR009721">
    <property type="entry name" value="O-acyltransferase_WSD1_C"/>
</dbReference>
<feature type="domain" description="O-acyltransferase WSD1-like N-terminal" evidence="11">
    <location>
        <begin position="4"/>
        <end position="262"/>
    </location>
</feature>
<evidence type="ECO:0000256" key="9">
    <source>
        <dbReference type="ARBA" id="ARBA00023315"/>
    </source>
</evidence>
<dbReference type="Proteomes" id="UP000295341">
    <property type="component" value="Unassembled WGS sequence"/>
</dbReference>
<dbReference type="Pfam" id="PF03007">
    <property type="entry name" value="WS_DGAT_cat"/>
    <property type="match status" value="1"/>
</dbReference>
<name>A0A4S3K316_9GAMM</name>
<protein>
    <recommendedName>
        <fullName evidence="4">diacylglycerol O-acyltransferase</fullName>
        <ecNumber evidence="4">2.3.1.20</ecNumber>
    </recommendedName>
</protein>
<evidence type="ECO:0000256" key="6">
    <source>
        <dbReference type="ARBA" id="ARBA00022679"/>
    </source>
</evidence>
<evidence type="ECO:0000256" key="2">
    <source>
        <dbReference type="ARBA" id="ARBA00005189"/>
    </source>
</evidence>
<dbReference type="Gene3D" id="3.30.559.30">
    <property type="entry name" value="Nonribosomal peptide synthetase, condensation domain"/>
    <property type="match status" value="1"/>
</dbReference>
<evidence type="ECO:0000313" key="14">
    <source>
        <dbReference type="Proteomes" id="UP000295341"/>
    </source>
</evidence>
<evidence type="ECO:0000256" key="5">
    <source>
        <dbReference type="ARBA" id="ARBA00022516"/>
    </source>
</evidence>
<dbReference type="GO" id="GO:0005886">
    <property type="term" value="C:plasma membrane"/>
    <property type="evidence" value="ECO:0007669"/>
    <property type="project" value="TreeGrafter"/>
</dbReference>
<dbReference type="EC" id="2.3.1.20" evidence="4"/>
<proteinExistence type="inferred from homology"/>
<dbReference type="GO" id="GO:0019432">
    <property type="term" value="P:triglyceride biosynthetic process"/>
    <property type="evidence" value="ECO:0007669"/>
    <property type="project" value="UniProtKB-UniPathway"/>
</dbReference>
<feature type="domain" description="O-acyltransferase WSD1 C-terminal" evidence="12">
    <location>
        <begin position="303"/>
        <end position="445"/>
    </location>
</feature>
<evidence type="ECO:0000256" key="8">
    <source>
        <dbReference type="ARBA" id="ARBA00023098"/>
    </source>
</evidence>
<evidence type="ECO:0000256" key="4">
    <source>
        <dbReference type="ARBA" id="ARBA00013244"/>
    </source>
</evidence>
<dbReference type="OrthoDB" id="9810950at2"/>
<comment type="catalytic activity">
    <reaction evidence="10">
        <text>an acyl-CoA + a 1,2-diacyl-sn-glycerol = a triacyl-sn-glycerol + CoA</text>
        <dbReference type="Rhea" id="RHEA:10868"/>
        <dbReference type="ChEBI" id="CHEBI:17815"/>
        <dbReference type="ChEBI" id="CHEBI:57287"/>
        <dbReference type="ChEBI" id="CHEBI:58342"/>
        <dbReference type="ChEBI" id="CHEBI:64615"/>
        <dbReference type="EC" id="2.3.1.20"/>
    </reaction>
</comment>
<evidence type="ECO:0000256" key="7">
    <source>
        <dbReference type="ARBA" id="ARBA00022798"/>
    </source>
</evidence>
<keyword evidence="8" id="KW-0443">Lipid metabolism</keyword>
<comment type="pathway">
    <text evidence="1">Glycerolipid metabolism; triacylglycerol biosynthesis.</text>
</comment>
<organism evidence="13 14">
    <name type="scientific">Panacagrimonas perspica</name>
    <dbReference type="NCBI Taxonomy" id="381431"/>
    <lineage>
        <taxon>Bacteria</taxon>
        <taxon>Pseudomonadati</taxon>
        <taxon>Pseudomonadota</taxon>
        <taxon>Gammaproteobacteria</taxon>
        <taxon>Nevskiales</taxon>
        <taxon>Nevskiaceae</taxon>
        <taxon>Panacagrimonas</taxon>
    </lineage>
</organism>
<sequence length="450" mass="49980">MRRLSPTDVAFLLLERRHQPLHVGALSLFTPPAGSPPGFASKLAAELAESTSVAPPFDRRPLSRLGVFYWEDDPHFDLAHHFVHMALPKPGRIRELLAMVSRVHSAHLDRAYPLWRVYLIEGLEDGRIATYMKIHHSVVDGVSGIRMFMKSMSDDELHSAGMPPPWEIGSGHRPTPVLREAIRKVDRLRAAAISAPRVLRELQQTFRDARSQHPDLVTALRAPRSILNQKITASRRFAAQSYSTARMRAVGKTLGGTLNDVVMAMCAGALRRYLTDLGALPDKPLVAGVPVSLHRDREHAEPGNAVTFMLATLATDLADPVKRFEAIKGSMDYNKQRFQAMNQTELLAYALGMMTPGLLNMAGNWERMPINVVISHVPGPRTPMFWQGCQLNGLYPVSLVMDGIALNITLVSRADQVDFGLIACRRTLPSVQRLLDHLEEALVELEEACV</sequence>
<dbReference type="GO" id="GO:0051701">
    <property type="term" value="P:biological process involved in interaction with host"/>
    <property type="evidence" value="ECO:0007669"/>
    <property type="project" value="TreeGrafter"/>
</dbReference>
<dbReference type="NCBIfam" id="TIGR02946">
    <property type="entry name" value="acyl_WS_DGAT"/>
    <property type="match status" value="1"/>
</dbReference>
<dbReference type="EMBL" id="SOBT01000009">
    <property type="protein sequence ID" value="TDU28759.1"/>
    <property type="molecule type" value="Genomic_DNA"/>
</dbReference>
<dbReference type="InterPro" id="IPR004255">
    <property type="entry name" value="O-acyltransferase_WSD1_N"/>
</dbReference>
<dbReference type="InterPro" id="IPR014292">
    <property type="entry name" value="Acyl_transf_WS/DGAT"/>
</dbReference>
<evidence type="ECO:0000313" key="13">
    <source>
        <dbReference type="EMBL" id="TDU28759.1"/>
    </source>
</evidence>
<dbReference type="PANTHER" id="PTHR31650:SF1">
    <property type="entry name" value="WAX ESTER SYNTHASE_DIACYLGLYCEROL ACYLTRANSFERASE 4-RELATED"/>
    <property type="match status" value="1"/>
</dbReference>
<evidence type="ECO:0000256" key="10">
    <source>
        <dbReference type="ARBA" id="ARBA00048109"/>
    </source>
</evidence>
<dbReference type="GO" id="GO:0071731">
    <property type="term" value="P:response to nitric oxide"/>
    <property type="evidence" value="ECO:0007669"/>
    <property type="project" value="TreeGrafter"/>
</dbReference>
<dbReference type="GO" id="GO:0006071">
    <property type="term" value="P:glycerol metabolic process"/>
    <property type="evidence" value="ECO:0007669"/>
    <property type="project" value="UniProtKB-KW"/>
</dbReference>
<keyword evidence="9 13" id="KW-0012">Acyltransferase</keyword>
<gene>
    <name evidence="13" type="ORF">DFR24_3134</name>
</gene>
<reference evidence="13 14" key="1">
    <citation type="submission" date="2019-03" db="EMBL/GenBank/DDBJ databases">
        <title>Genomic Encyclopedia of Type Strains, Phase IV (KMG-IV): sequencing the most valuable type-strain genomes for metagenomic binning, comparative biology and taxonomic classification.</title>
        <authorList>
            <person name="Goeker M."/>
        </authorList>
    </citation>
    <scope>NUCLEOTIDE SEQUENCE [LARGE SCALE GENOMIC DNA]</scope>
    <source>
        <strain evidence="13 14">DSM 26377</strain>
    </source>
</reference>
<dbReference type="Pfam" id="PF06974">
    <property type="entry name" value="WS_DGAT_C"/>
    <property type="match status" value="1"/>
</dbReference>
<evidence type="ECO:0000259" key="11">
    <source>
        <dbReference type="Pfam" id="PF03007"/>
    </source>
</evidence>
<dbReference type="GO" id="GO:0004144">
    <property type="term" value="F:diacylglycerol O-acyltransferase activity"/>
    <property type="evidence" value="ECO:0007669"/>
    <property type="project" value="UniProtKB-EC"/>
</dbReference>
<keyword evidence="14" id="KW-1185">Reference proteome</keyword>
<dbReference type="UniPathway" id="UPA00282"/>
<dbReference type="AlphaFoldDB" id="A0A4S3K316"/>
<evidence type="ECO:0000256" key="3">
    <source>
        <dbReference type="ARBA" id="ARBA00009587"/>
    </source>
</evidence>
<evidence type="ECO:0000259" key="12">
    <source>
        <dbReference type="Pfam" id="PF06974"/>
    </source>
</evidence>
<evidence type="ECO:0000256" key="1">
    <source>
        <dbReference type="ARBA" id="ARBA00004771"/>
    </source>
</evidence>
<dbReference type="SUPFAM" id="SSF52777">
    <property type="entry name" value="CoA-dependent acyltransferases"/>
    <property type="match status" value="2"/>
</dbReference>
<dbReference type="Gene3D" id="3.30.559.10">
    <property type="entry name" value="Chloramphenicol acetyltransferase-like domain"/>
    <property type="match status" value="1"/>
</dbReference>
<keyword evidence="6 13" id="KW-0808">Transferase</keyword>
<dbReference type="InterPro" id="IPR045034">
    <property type="entry name" value="O-acyltransferase_WSD1-like"/>
</dbReference>